<evidence type="ECO:0000313" key="3">
    <source>
        <dbReference type="EMBL" id="MDR7273890.1"/>
    </source>
</evidence>
<dbReference type="EMBL" id="JAVDYB010000001">
    <property type="protein sequence ID" value="MDR7273890.1"/>
    <property type="molecule type" value="Genomic_DNA"/>
</dbReference>
<evidence type="ECO:0000256" key="2">
    <source>
        <dbReference type="SAM" id="SignalP"/>
    </source>
</evidence>
<protein>
    <submittedName>
        <fullName evidence="3">Tol biopolymer transport system component</fullName>
    </submittedName>
</protein>
<dbReference type="Gene3D" id="2.120.10.30">
    <property type="entry name" value="TolB, C-terminal domain"/>
    <property type="match status" value="2"/>
</dbReference>
<name>A0AAE3YI57_9ACTN</name>
<comment type="similarity">
    <text evidence="1">Belongs to the TolB family.</text>
</comment>
<accession>A0AAE3YI57</accession>
<dbReference type="RefSeq" id="WP_310362899.1">
    <property type="nucleotide sequence ID" value="NZ_JAVDYB010000001.1"/>
</dbReference>
<sequence>MRKTLSRSRIVRGAAVALTATVAITTLTATTARARAATTPDLAFVRDGNVLLLRDGAEKQLTKGGGAARPRWSPDGTRIAYLLKNRLWIMNADGSGQRALDGHPSGGADWSPDGKWLAFAAPGCTGGPVVYRIATTGKGRPEVLFPAECKGQPLPTEKPEPARGGTIAERIAVDDTVSWAPDGTRIAFRGGLCESVFDACLTIGTVAGAKERAVATFGGGGQGSGFATVPSWRPDGARLTWTAATSAKLSVIEYDPATGAKRTLGLPGDRELSYQTTRTAYVTGERAGRSWLFRLDTDGGARVALRQGSQPDPRP</sequence>
<dbReference type="Pfam" id="PF07676">
    <property type="entry name" value="PD40"/>
    <property type="match status" value="2"/>
</dbReference>
<dbReference type="Proteomes" id="UP001183643">
    <property type="component" value="Unassembled WGS sequence"/>
</dbReference>
<comment type="caution">
    <text evidence="3">The sequence shown here is derived from an EMBL/GenBank/DDBJ whole genome shotgun (WGS) entry which is preliminary data.</text>
</comment>
<dbReference type="PANTHER" id="PTHR36842">
    <property type="entry name" value="PROTEIN TOLB HOMOLOG"/>
    <property type="match status" value="1"/>
</dbReference>
<gene>
    <name evidence="3" type="ORF">J2S41_000668</name>
</gene>
<proteinExistence type="inferred from homology"/>
<evidence type="ECO:0000313" key="4">
    <source>
        <dbReference type="Proteomes" id="UP001183643"/>
    </source>
</evidence>
<keyword evidence="2" id="KW-0732">Signal</keyword>
<feature type="signal peptide" evidence="2">
    <location>
        <begin position="1"/>
        <end position="29"/>
    </location>
</feature>
<dbReference type="SUPFAM" id="SSF82171">
    <property type="entry name" value="DPP6 N-terminal domain-like"/>
    <property type="match status" value="1"/>
</dbReference>
<keyword evidence="4" id="KW-1185">Reference proteome</keyword>
<dbReference type="InterPro" id="IPR011659">
    <property type="entry name" value="WD40"/>
</dbReference>
<evidence type="ECO:0000256" key="1">
    <source>
        <dbReference type="ARBA" id="ARBA00009820"/>
    </source>
</evidence>
<reference evidence="3" key="1">
    <citation type="submission" date="2023-07" db="EMBL/GenBank/DDBJ databases">
        <title>Sequencing the genomes of 1000 actinobacteria strains.</title>
        <authorList>
            <person name="Klenk H.-P."/>
        </authorList>
    </citation>
    <scope>NUCLEOTIDE SEQUENCE</scope>
    <source>
        <strain evidence="3">DSM 44707</strain>
    </source>
</reference>
<dbReference type="PANTHER" id="PTHR36842:SF1">
    <property type="entry name" value="PROTEIN TOLB"/>
    <property type="match status" value="1"/>
</dbReference>
<feature type="chain" id="PRO_5041946417" evidence="2">
    <location>
        <begin position="30"/>
        <end position="315"/>
    </location>
</feature>
<dbReference type="AlphaFoldDB" id="A0AAE3YI57"/>
<organism evidence="3 4">
    <name type="scientific">Catenuloplanes atrovinosus</name>
    <dbReference type="NCBI Taxonomy" id="137266"/>
    <lineage>
        <taxon>Bacteria</taxon>
        <taxon>Bacillati</taxon>
        <taxon>Actinomycetota</taxon>
        <taxon>Actinomycetes</taxon>
        <taxon>Micromonosporales</taxon>
        <taxon>Micromonosporaceae</taxon>
        <taxon>Catenuloplanes</taxon>
    </lineage>
</organism>
<dbReference type="InterPro" id="IPR011042">
    <property type="entry name" value="6-blade_b-propeller_TolB-like"/>
</dbReference>